<accession>A0ABQ5NSM2</accession>
<organism evidence="1 2">
    <name type="scientific">Streptomyces yaizuensis</name>
    <dbReference type="NCBI Taxonomy" id="2989713"/>
    <lineage>
        <taxon>Bacteria</taxon>
        <taxon>Bacillati</taxon>
        <taxon>Actinomycetota</taxon>
        <taxon>Actinomycetes</taxon>
        <taxon>Kitasatosporales</taxon>
        <taxon>Streptomycetaceae</taxon>
        <taxon>Streptomyces</taxon>
    </lineage>
</organism>
<proteinExistence type="predicted"/>
<reference evidence="1 2" key="1">
    <citation type="submission" date="2022-10" db="EMBL/GenBank/DDBJ databases">
        <title>Draft genome sequence of Streptomyces sp. YSPA8.</title>
        <authorList>
            <person name="Moriuchi R."/>
            <person name="Dohra H."/>
            <person name="Yamamura H."/>
            <person name="Kodani S."/>
        </authorList>
    </citation>
    <scope>NUCLEOTIDE SEQUENCE [LARGE SCALE GENOMIC DNA]</scope>
    <source>
        <strain evidence="1 2">YSPA8</strain>
    </source>
</reference>
<sequence>MVVTASAACGTVENLSAGQKIDRAFDKLGEERSLSLELGLDTDAATLKAMDADAKPGEEMPKEIAELFSKGRISLSMESGKPLKDSGEKDFTSMSMKFTGPGGELFEYRMIDDTTYLRADVEAFAQLSGSPLPAPEDLPKSAGAFKKALEGAWVKIPAQELKDFRNEMGALPGEKPAPAPTLDAATQKKYSKIVRDIITREVEFKTADGKDGGERVTASASARTLLSEFFKGFQPLAKELKWASEMPTAKELNKIPNKKLAADFHLKDGSLKEVSFDLATVIDKPGVKKFGVSLKVDKAEKITAPADATALSMDEVFEGMFSGMGASGLDEGGFTAEELATDEAMSGLSADAAA</sequence>
<evidence type="ECO:0000313" key="2">
    <source>
        <dbReference type="Proteomes" id="UP001291653"/>
    </source>
</evidence>
<name>A0ABQ5NSM2_9ACTN</name>
<protein>
    <recommendedName>
        <fullName evidence="3">Lipoprotein</fullName>
    </recommendedName>
</protein>
<dbReference type="RefSeq" id="WP_323445439.1">
    <property type="nucleotide sequence ID" value="NZ_BSBI01000001.1"/>
</dbReference>
<keyword evidence="2" id="KW-1185">Reference proteome</keyword>
<evidence type="ECO:0000313" key="1">
    <source>
        <dbReference type="EMBL" id="GLF93364.1"/>
    </source>
</evidence>
<dbReference type="EMBL" id="BSBI01000001">
    <property type="protein sequence ID" value="GLF93364.1"/>
    <property type="molecule type" value="Genomic_DNA"/>
</dbReference>
<dbReference type="Proteomes" id="UP001291653">
    <property type="component" value="Unassembled WGS sequence"/>
</dbReference>
<comment type="caution">
    <text evidence="1">The sequence shown here is derived from an EMBL/GenBank/DDBJ whole genome shotgun (WGS) entry which is preliminary data.</text>
</comment>
<gene>
    <name evidence="1" type="ORF">SYYSPA8_03725</name>
</gene>
<evidence type="ECO:0008006" key="3">
    <source>
        <dbReference type="Google" id="ProtNLM"/>
    </source>
</evidence>